<dbReference type="RefSeq" id="WP_101894663.1">
    <property type="nucleotide sequence ID" value="NZ_CP022684.1"/>
</dbReference>
<evidence type="ECO:0000313" key="3">
    <source>
        <dbReference type="Proteomes" id="UP000235116"/>
    </source>
</evidence>
<keyword evidence="1" id="KW-0472">Membrane</keyword>
<keyword evidence="1" id="KW-1133">Transmembrane helix</keyword>
<proteinExistence type="predicted"/>
<dbReference type="OrthoDB" id="9968215at2"/>
<reference evidence="3" key="1">
    <citation type="submission" date="2017-08" db="EMBL/GenBank/DDBJ databases">
        <title>Direct submision.</title>
        <authorList>
            <person name="Kim S.-J."/>
            <person name="Rhee S.-K."/>
        </authorList>
    </citation>
    <scope>NUCLEOTIDE SEQUENCE [LARGE SCALE GENOMIC DNA]</scope>
    <source>
        <strain evidence="3">GI5</strain>
    </source>
</reference>
<evidence type="ECO:0000256" key="1">
    <source>
        <dbReference type="SAM" id="Phobius"/>
    </source>
</evidence>
<dbReference type="KEGG" id="kak:Kalk_13010"/>
<protein>
    <submittedName>
        <fullName evidence="2">Uncharacterized protein</fullName>
    </submittedName>
</protein>
<feature type="transmembrane region" description="Helical" evidence="1">
    <location>
        <begin position="7"/>
        <end position="28"/>
    </location>
</feature>
<evidence type="ECO:0000313" key="2">
    <source>
        <dbReference type="EMBL" id="AUM13285.1"/>
    </source>
</evidence>
<sequence>MTKLIGYVFLILGIGLLLMGINQLGLYVQKPETFPIYQALISLPESDRTLQLQQGSMVLPVGFFKISGMLSILLTAFLLVSVVRLLVSTGVGMMKSNTQDLARQLIAEIRKQGKSDYDGSDLS</sequence>
<gene>
    <name evidence="2" type="ORF">Kalk_13010</name>
</gene>
<keyword evidence="1" id="KW-0812">Transmembrane</keyword>
<dbReference type="Proteomes" id="UP000235116">
    <property type="component" value="Chromosome"/>
</dbReference>
<name>A0A2K9LP87_9GAMM</name>
<organism evidence="2 3">
    <name type="scientific">Ketobacter alkanivorans</name>
    <dbReference type="NCBI Taxonomy" id="1917421"/>
    <lineage>
        <taxon>Bacteria</taxon>
        <taxon>Pseudomonadati</taxon>
        <taxon>Pseudomonadota</taxon>
        <taxon>Gammaproteobacteria</taxon>
        <taxon>Pseudomonadales</taxon>
        <taxon>Ketobacteraceae</taxon>
        <taxon>Ketobacter</taxon>
    </lineage>
</organism>
<feature type="transmembrane region" description="Helical" evidence="1">
    <location>
        <begin position="66"/>
        <end position="87"/>
    </location>
</feature>
<dbReference type="EMBL" id="CP022684">
    <property type="protein sequence ID" value="AUM13285.1"/>
    <property type="molecule type" value="Genomic_DNA"/>
</dbReference>
<accession>A0A2K9LP87</accession>
<keyword evidence="3" id="KW-1185">Reference proteome</keyword>
<dbReference type="AlphaFoldDB" id="A0A2K9LP87"/>